<keyword evidence="2 4" id="KW-0547">Nucleotide-binding</keyword>
<evidence type="ECO:0000256" key="2">
    <source>
        <dbReference type="ARBA" id="ARBA00022741"/>
    </source>
</evidence>
<dbReference type="PANTHER" id="PTHR43585:SF2">
    <property type="entry name" value="ATP-GRASP ENZYME FSQD"/>
    <property type="match status" value="1"/>
</dbReference>
<dbReference type="AlphaFoldDB" id="A0A4R3IBU5"/>
<evidence type="ECO:0000256" key="3">
    <source>
        <dbReference type="ARBA" id="ARBA00022840"/>
    </source>
</evidence>
<dbReference type="Pfam" id="PF15632">
    <property type="entry name" value="ATPgrasp_Ter"/>
    <property type="match status" value="1"/>
</dbReference>
<dbReference type="SUPFAM" id="SSF56059">
    <property type="entry name" value="Glutathione synthetase ATP-binding domain-like"/>
    <property type="match status" value="1"/>
</dbReference>
<gene>
    <name evidence="6" type="ORF">BCF53_101453</name>
</gene>
<sequence length="394" mass="44264">MESLPKSFLVMDANQRSALAVTRSLGRQYSEASIITADTMPRALAGASKYSDKYITYPDPSTKPQDFVHWVAEHCKDSYYDLIIPTTEITSQCLLAATQQLPNLPLPFADHKTVMQLADKSKLVQAAEAAGLPVPVSAFFENSSQLPPIEQFAYPIVLKPSLSKIPTQSGWITTTVRIINNQEDLKATLRTDTYLKQHSFMLQEFIPGHGAGLFCLFNKGKPVQFFAHTRLREKPPQGGVSVLSQAAPIDKKLQALTVRLLKAVNWHGAAMVEFRIAEDGTAYLMEINTRFWGSLQLAIDSGVDFPAQLAAIHLGEKVAPTNEYNKDQRLRWLLGDLDSLYIYMKGNYSNKQKLLRIAAFLTPRFRNQRHEVNRLNDIKPFFTELEQYISSLKG</sequence>
<keyword evidence="1 6" id="KW-0436">Ligase</keyword>
<accession>A0A4R3IBU5</accession>
<comment type="caution">
    <text evidence="6">The sequence shown here is derived from an EMBL/GenBank/DDBJ whole genome shotgun (WGS) entry which is preliminary data.</text>
</comment>
<evidence type="ECO:0000256" key="4">
    <source>
        <dbReference type="PROSITE-ProRule" id="PRU00409"/>
    </source>
</evidence>
<dbReference type="EMBL" id="SLZR01000001">
    <property type="protein sequence ID" value="TCS44110.1"/>
    <property type="molecule type" value="Genomic_DNA"/>
</dbReference>
<feature type="domain" description="ATP-grasp" evidence="5">
    <location>
        <begin position="124"/>
        <end position="314"/>
    </location>
</feature>
<keyword evidence="3 4" id="KW-0067">ATP-binding</keyword>
<dbReference type="PROSITE" id="PS50975">
    <property type="entry name" value="ATP_GRASP"/>
    <property type="match status" value="1"/>
</dbReference>
<dbReference type="PANTHER" id="PTHR43585">
    <property type="entry name" value="FUMIPYRROLE BIOSYNTHESIS PROTEIN C"/>
    <property type="match status" value="1"/>
</dbReference>
<dbReference type="Gene3D" id="3.30.470.20">
    <property type="entry name" value="ATP-grasp fold, B domain"/>
    <property type="match status" value="1"/>
</dbReference>
<keyword evidence="7" id="KW-1185">Reference proteome</keyword>
<dbReference type="GO" id="GO:0005524">
    <property type="term" value="F:ATP binding"/>
    <property type="evidence" value="ECO:0007669"/>
    <property type="project" value="UniProtKB-UniRule"/>
</dbReference>
<name>A0A4R3IBU5_9GAMM</name>
<dbReference type="Proteomes" id="UP000295793">
    <property type="component" value="Unassembled WGS sequence"/>
</dbReference>
<proteinExistence type="predicted"/>
<evidence type="ECO:0000313" key="6">
    <source>
        <dbReference type="EMBL" id="TCS44110.1"/>
    </source>
</evidence>
<protein>
    <submittedName>
        <fullName evidence="6">Putative ATP-grasp superfamily ATP-dependent carboligase</fullName>
    </submittedName>
</protein>
<organism evidence="6 7">
    <name type="scientific">Reinekea marinisedimentorum</name>
    <dbReference type="NCBI Taxonomy" id="230495"/>
    <lineage>
        <taxon>Bacteria</taxon>
        <taxon>Pseudomonadati</taxon>
        <taxon>Pseudomonadota</taxon>
        <taxon>Gammaproteobacteria</taxon>
        <taxon>Oceanospirillales</taxon>
        <taxon>Saccharospirillaceae</taxon>
        <taxon>Reinekea</taxon>
    </lineage>
</organism>
<dbReference type="InterPro" id="IPR011761">
    <property type="entry name" value="ATP-grasp"/>
</dbReference>
<evidence type="ECO:0000259" key="5">
    <source>
        <dbReference type="PROSITE" id="PS50975"/>
    </source>
</evidence>
<evidence type="ECO:0000256" key="1">
    <source>
        <dbReference type="ARBA" id="ARBA00022598"/>
    </source>
</evidence>
<dbReference type="InterPro" id="IPR052032">
    <property type="entry name" value="ATP-dep_AA_Ligase"/>
</dbReference>
<reference evidence="6 7" key="1">
    <citation type="submission" date="2019-03" db="EMBL/GenBank/DDBJ databases">
        <title>Genomic Encyclopedia of Archaeal and Bacterial Type Strains, Phase II (KMG-II): from individual species to whole genera.</title>
        <authorList>
            <person name="Goeker M."/>
        </authorList>
    </citation>
    <scope>NUCLEOTIDE SEQUENCE [LARGE SCALE GENOMIC DNA]</scope>
    <source>
        <strain evidence="6 7">DSM 15388</strain>
    </source>
</reference>
<dbReference type="Gene3D" id="3.40.50.20">
    <property type="match status" value="1"/>
</dbReference>
<dbReference type="OrthoDB" id="5372487at2"/>
<evidence type="ECO:0000313" key="7">
    <source>
        <dbReference type="Proteomes" id="UP000295793"/>
    </source>
</evidence>
<dbReference type="GO" id="GO:0046872">
    <property type="term" value="F:metal ion binding"/>
    <property type="evidence" value="ECO:0007669"/>
    <property type="project" value="InterPro"/>
</dbReference>
<dbReference type="GO" id="GO:0016874">
    <property type="term" value="F:ligase activity"/>
    <property type="evidence" value="ECO:0007669"/>
    <property type="project" value="UniProtKB-KW"/>
</dbReference>